<keyword evidence="4" id="KW-1185">Reference proteome</keyword>
<name>A0A9D4L1V3_DREPO</name>
<dbReference type="SUPFAM" id="SSF54001">
    <property type="entry name" value="Cysteine proteinases"/>
    <property type="match status" value="1"/>
</dbReference>
<evidence type="ECO:0000259" key="2">
    <source>
        <dbReference type="SMART" id="SM00848"/>
    </source>
</evidence>
<evidence type="ECO:0000313" key="3">
    <source>
        <dbReference type="EMBL" id="KAH3849192.1"/>
    </source>
</evidence>
<dbReference type="Gene3D" id="1.10.287.2250">
    <property type="match status" value="1"/>
</dbReference>
<dbReference type="AlphaFoldDB" id="A0A9D4L1V3"/>
<dbReference type="Pfam" id="PF08246">
    <property type="entry name" value="Inhibitor_I29"/>
    <property type="match status" value="1"/>
</dbReference>
<keyword evidence="1" id="KW-0732">Signal</keyword>
<dbReference type="Proteomes" id="UP000828390">
    <property type="component" value="Unassembled WGS sequence"/>
</dbReference>
<dbReference type="EMBL" id="JAIWYP010000003">
    <property type="protein sequence ID" value="KAH3849192.1"/>
    <property type="molecule type" value="Genomic_DNA"/>
</dbReference>
<dbReference type="SMART" id="SM00848">
    <property type="entry name" value="Inhibitor_I29"/>
    <property type="match status" value="1"/>
</dbReference>
<evidence type="ECO:0000313" key="4">
    <source>
        <dbReference type="Proteomes" id="UP000828390"/>
    </source>
</evidence>
<gene>
    <name evidence="3" type="ORF">DPMN_091588</name>
</gene>
<dbReference type="InterPro" id="IPR038765">
    <property type="entry name" value="Papain-like_cys_pep_sf"/>
</dbReference>
<feature type="domain" description="Cathepsin propeptide inhibitor" evidence="2">
    <location>
        <begin position="27"/>
        <end position="78"/>
    </location>
</feature>
<accession>A0A9D4L1V3</accession>
<protein>
    <recommendedName>
        <fullName evidence="2">Cathepsin propeptide inhibitor domain-containing protein</fullName>
    </recommendedName>
</protein>
<evidence type="ECO:0000256" key="1">
    <source>
        <dbReference type="SAM" id="SignalP"/>
    </source>
</evidence>
<reference evidence="3" key="2">
    <citation type="submission" date="2020-11" db="EMBL/GenBank/DDBJ databases">
        <authorList>
            <person name="McCartney M.A."/>
            <person name="Auch B."/>
            <person name="Kono T."/>
            <person name="Mallez S."/>
            <person name="Becker A."/>
            <person name="Gohl D.M."/>
            <person name="Silverstein K.A.T."/>
            <person name="Koren S."/>
            <person name="Bechman K.B."/>
            <person name="Herman A."/>
            <person name="Abrahante J.E."/>
            <person name="Garbe J."/>
        </authorList>
    </citation>
    <scope>NUCLEOTIDE SEQUENCE</scope>
    <source>
        <strain evidence="3">Duluth1</strain>
        <tissue evidence="3">Whole animal</tissue>
    </source>
</reference>
<sequence>MLACVFILAVYGTLTIVETNGQSDFDWWTWKLVHQKIYFDVASELIHRHIWEENYRRLQKHNTNANTTFTMELNHLADQKQRMHSLTVTLDEPILRFEHHLNNVPDAWD</sequence>
<proteinExistence type="predicted"/>
<reference evidence="3" key="1">
    <citation type="journal article" date="2019" name="bioRxiv">
        <title>The Genome of the Zebra Mussel, Dreissena polymorpha: A Resource for Invasive Species Research.</title>
        <authorList>
            <person name="McCartney M.A."/>
            <person name="Auch B."/>
            <person name="Kono T."/>
            <person name="Mallez S."/>
            <person name="Zhang Y."/>
            <person name="Obille A."/>
            <person name="Becker A."/>
            <person name="Abrahante J.E."/>
            <person name="Garbe J."/>
            <person name="Badalamenti J.P."/>
            <person name="Herman A."/>
            <person name="Mangelson H."/>
            <person name="Liachko I."/>
            <person name="Sullivan S."/>
            <person name="Sone E.D."/>
            <person name="Koren S."/>
            <person name="Silverstein K.A.T."/>
            <person name="Beckman K.B."/>
            <person name="Gohl D.M."/>
        </authorList>
    </citation>
    <scope>NUCLEOTIDE SEQUENCE</scope>
    <source>
        <strain evidence="3">Duluth1</strain>
        <tissue evidence="3">Whole animal</tissue>
    </source>
</reference>
<organism evidence="3 4">
    <name type="scientific">Dreissena polymorpha</name>
    <name type="common">Zebra mussel</name>
    <name type="synonym">Mytilus polymorpha</name>
    <dbReference type="NCBI Taxonomy" id="45954"/>
    <lineage>
        <taxon>Eukaryota</taxon>
        <taxon>Metazoa</taxon>
        <taxon>Spiralia</taxon>
        <taxon>Lophotrochozoa</taxon>
        <taxon>Mollusca</taxon>
        <taxon>Bivalvia</taxon>
        <taxon>Autobranchia</taxon>
        <taxon>Heteroconchia</taxon>
        <taxon>Euheterodonta</taxon>
        <taxon>Imparidentia</taxon>
        <taxon>Neoheterodontei</taxon>
        <taxon>Myida</taxon>
        <taxon>Dreissenoidea</taxon>
        <taxon>Dreissenidae</taxon>
        <taxon>Dreissena</taxon>
    </lineage>
</organism>
<feature type="chain" id="PRO_5039593940" description="Cathepsin propeptide inhibitor domain-containing protein" evidence="1">
    <location>
        <begin position="22"/>
        <end position="109"/>
    </location>
</feature>
<dbReference type="InterPro" id="IPR013201">
    <property type="entry name" value="Prot_inhib_I29"/>
</dbReference>
<feature type="signal peptide" evidence="1">
    <location>
        <begin position="1"/>
        <end position="21"/>
    </location>
</feature>
<comment type="caution">
    <text evidence="3">The sequence shown here is derived from an EMBL/GenBank/DDBJ whole genome shotgun (WGS) entry which is preliminary data.</text>
</comment>